<accession>A0AB34K2N3</accession>
<evidence type="ECO:0000256" key="1">
    <source>
        <dbReference type="SAM" id="MobiDB-lite"/>
    </source>
</evidence>
<sequence length="171" mass="18289">MALLLLLCGANFRTPPLTPTRLPPAATRSTSPSMSAPPDVPFASSYPPSQLAALWKALAACYRSEALAREAVRRQPQVMCPVYASPSLLTQSADALVELVGEEEAVEIMLRNPMVLTCGSRELAASTAAEVRQAANVRFYLDKYVNPAGLLSLLALLSLLKVVSLVLDKHG</sequence>
<keyword evidence="3" id="KW-1185">Reference proteome</keyword>
<comment type="caution">
    <text evidence="2">The sequence shown here is derived from an EMBL/GenBank/DDBJ whole genome shotgun (WGS) entry which is preliminary data.</text>
</comment>
<dbReference type="AlphaFoldDB" id="A0AB34K2N3"/>
<protein>
    <submittedName>
        <fullName evidence="2">Uncharacterized protein</fullName>
    </submittedName>
</protein>
<evidence type="ECO:0000313" key="3">
    <source>
        <dbReference type="Proteomes" id="UP001515480"/>
    </source>
</evidence>
<dbReference type="Proteomes" id="UP001515480">
    <property type="component" value="Unassembled WGS sequence"/>
</dbReference>
<reference evidence="2 3" key="1">
    <citation type="journal article" date="2024" name="Science">
        <title>Giant polyketide synthase enzymes in the biosynthesis of giant marine polyether toxins.</title>
        <authorList>
            <person name="Fallon T.R."/>
            <person name="Shende V.V."/>
            <person name="Wierzbicki I.H."/>
            <person name="Pendleton A.L."/>
            <person name="Watervoot N.F."/>
            <person name="Auber R.P."/>
            <person name="Gonzalez D.J."/>
            <person name="Wisecaver J.H."/>
            <person name="Moore B.S."/>
        </authorList>
    </citation>
    <scope>NUCLEOTIDE SEQUENCE [LARGE SCALE GENOMIC DNA]</scope>
    <source>
        <strain evidence="2 3">12B1</strain>
    </source>
</reference>
<gene>
    <name evidence="2" type="ORF">AB1Y20_009616</name>
</gene>
<organism evidence="2 3">
    <name type="scientific">Prymnesium parvum</name>
    <name type="common">Toxic golden alga</name>
    <dbReference type="NCBI Taxonomy" id="97485"/>
    <lineage>
        <taxon>Eukaryota</taxon>
        <taxon>Haptista</taxon>
        <taxon>Haptophyta</taxon>
        <taxon>Prymnesiophyceae</taxon>
        <taxon>Prymnesiales</taxon>
        <taxon>Prymnesiaceae</taxon>
        <taxon>Prymnesium</taxon>
    </lineage>
</organism>
<evidence type="ECO:0000313" key="2">
    <source>
        <dbReference type="EMBL" id="KAL1528259.1"/>
    </source>
</evidence>
<proteinExistence type="predicted"/>
<feature type="region of interest" description="Disordered" evidence="1">
    <location>
        <begin position="18"/>
        <end position="39"/>
    </location>
</feature>
<name>A0AB34K2N3_PRYPA</name>
<dbReference type="EMBL" id="JBGBPQ010000002">
    <property type="protein sequence ID" value="KAL1528259.1"/>
    <property type="molecule type" value="Genomic_DNA"/>
</dbReference>